<dbReference type="Pfam" id="PF14420">
    <property type="entry name" value="Clr5"/>
    <property type="match status" value="1"/>
</dbReference>
<evidence type="ECO:0000313" key="6">
    <source>
        <dbReference type="EMBL" id="RSL64486.1"/>
    </source>
</evidence>
<feature type="repeat" description="ANK" evidence="3">
    <location>
        <begin position="320"/>
        <end position="352"/>
    </location>
</feature>
<feature type="repeat" description="ANK" evidence="3">
    <location>
        <begin position="387"/>
        <end position="419"/>
    </location>
</feature>
<name>A0A428QGT0_9HYPO</name>
<dbReference type="InterPro" id="IPR036770">
    <property type="entry name" value="Ankyrin_rpt-contain_sf"/>
</dbReference>
<dbReference type="SUPFAM" id="SSF48403">
    <property type="entry name" value="Ankyrin repeat"/>
    <property type="match status" value="1"/>
</dbReference>
<feature type="repeat" description="ANK" evidence="3">
    <location>
        <begin position="557"/>
        <end position="590"/>
    </location>
</feature>
<dbReference type="PROSITE" id="PS50088">
    <property type="entry name" value="ANK_REPEAT"/>
    <property type="match status" value="7"/>
</dbReference>
<feature type="repeat" description="ANK" evidence="3">
    <location>
        <begin position="458"/>
        <end position="490"/>
    </location>
</feature>
<dbReference type="InterPro" id="IPR025676">
    <property type="entry name" value="Clr5_dom"/>
</dbReference>
<evidence type="ECO:0000259" key="5">
    <source>
        <dbReference type="Pfam" id="PF14420"/>
    </source>
</evidence>
<organism evidence="6 7">
    <name type="scientific">Fusarium duplospermum</name>
    <dbReference type="NCBI Taxonomy" id="1325734"/>
    <lineage>
        <taxon>Eukaryota</taxon>
        <taxon>Fungi</taxon>
        <taxon>Dikarya</taxon>
        <taxon>Ascomycota</taxon>
        <taxon>Pezizomycotina</taxon>
        <taxon>Sordariomycetes</taxon>
        <taxon>Hypocreomycetidae</taxon>
        <taxon>Hypocreales</taxon>
        <taxon>Nectriaceae</taxon>
        <taxon>Fusarium</taxon>
        <taxon>Fusarium solani species complex</taxon>
    </lineage>
</organism>
<reference evidence="6 7" key="1">
    <citation type="submission" date="2017-06" db="EMBL/GenBank/DDBJ databases">
        <title>Comparative genomic analysis of Ambrosia Fusariam Clade fungi.</title>
        <authorList>
            <person name="Stajich J.E."/>
            <person name="Carrillo J."/>
            <person name="Kijimoto T."/>
            <person name="Eskalen A."/>
            <person name="O'Donnell K."/>
            <person name="Kasson M."/>
        </authorList>
    </citation>
    <scope>NUCLEOTIDE SEQUENCE [LARGE SCALE GENOMIC DNA]</scope>
    <source>
        <strain evidence="6 7">NRRL62584</strain>
    </source>
</reference>
<dbReference type="InterPro" id="IPR002110">
    <property type="entry name" value="Ankyrin_rpt"/>
</dbReference>
<feature type="repeat" description="ANK" evidence="3">
    <location>
        <begin position="524"/>
        <end position="556"/>
    </location>
</feature>
<evidence type="ECO:0000313" key="7">
    <source>
        <dbReference type="Proteomes" id="UP000288168"/>
    </source>
</evidence>
<feature type="repeat" description="ANK" evidence="3">
    <location>
        <begin position="491"/>
        <end position="523"/>
    </location>
</feature>
<keyword evidence="2 3" id="KW-0040">ANK repeat</keyword>
<comment type="caution">
    <text evidence="6">The sequence shown here is derived from an EMBL/GenBank/DDBJ whole genome shotgun (WGS) entry which is preliminary data.</text>
</comment>
<dbReference type="EMBL" id="NKCI01000033">
    <property type="protein sequence ID" value="RSL64486.1"/>
    <property type="molecule type" value="Genomic_DNA"/>
</dbReference>
<proteinExistence type="predicted"/>
<dbReference type="SMART" id="SM00248">
    <property type="entry name" value="ANK"/>
    <property type="match status" value="11"/>
</dbReference>
<gene>
    <name evidence="6" type="ORF">CEP54_004709</name>
</gene>
<dbReference type="STRING" id="1325734.A0A428QGT0"/>
<feature type="compositionally biased region" description="Polar residues" evidence="4">
    <location>
        <begin position="1"/>
        <end position="13"/>
    </location>
</feature>
<evidence type="ECO:0000256" key="1">
    <source>
        <dbReference type="ARBA" id="ARBA00022737"/>
    </source>
</evidence>
<keyword evidence="7" id="KW-1185">Reference proteome</keyword>
<protein>
    <recommendedName>
        <fullName evidence="5">Clr5 domain-containing protein</fullName>
    </recommendedName>
</protein>
<dbReference type="AlphaFoldDB" id="A0A428QGT0"/>
<keyword evidence="1" id="KW-0677">Repeat</keyword>
<feature type="repeat" description="ANK" evidence="3">
    <location>
        <begin position="353"/>
        <end position="385"/>
    </location>
</feature>
<feature type="region of interest" description="Disordered" evidence="4">
    <location>
        <begin position="1"/>
        <end position="30"/>
    </location>
</feature>
<accession>A0A428QGT0</accession>
<dbReference type="PROSITE" id="PS50297">
    <property type="entry name" value="ANK_REP_REGION"/>
    <property type="match status" value="7"/>
</dbReference>
<evidence type="ECO:0000256" key="2">
    <source>
        <dbReference type="ARBA" id="ARBA00023043"/>
    </source>
</evidence>
<evidence type="ECO:0000256" key="4">
    <source>
        <dbReference type="SAM" id="MobiDB-lite"/>
    </source>
</evidence>
<dbReference type="Pfam" id="PF00023">
    <property type="entry name" value="Ank"/>
    <property type="match status" value="1"/>
</dbReference>
<feature type="domain" description="Clr5" evidence="5">
    <location>
        <begin position="26"/>
        <end position="79"/>
    </location>
</feature>
<dbReference type="PANTHER" id="PTHR24198:SF165">
    <property type="entry name" value="ANKYRIN REPEAT-CONTAINING PROTEIN-RELATED"/>
    <property type="match status" value="1"/>
</dbReference>
<feature type="region of interest" description="Disordered" evidence="4">
    <location>
        <begin position="76"/>
        <end position="108"/>
    </location>
</feature>
<dbReference type="Gene3D" id="1.25.40.20">
    <property type="entry name" value="Ankyrin repeat-containing domain"/>
    <property type="match status" value="3"/>
</dbReference>
<dbReference type="Proteomes" id="UP000288168">
    <property type="component" value="Unassembled WGS sequence"/>
</dbReference>
<dbReference type="PANTHER" id="PTHR24198">
    <property type="entry name" value="ANKYRIN REPEAT AND PROTEIN KINASE DOMAIN-CONTAINING PROTEIN"/>
    <property type="match status" value="1"/>
</dbReference>
<dbReference type="OrthoDB" id="20872at2759"/>
<dbReference type="Pfam" id="PF12796">
    <property type="entry name" value="Ank_2"/>
    <property type="match status" value="3"/>
</dbReference>
<evidence type="ECO:0000256" key="3">
    <source>
        <dbReference type="PROSITE-ProRule" id="PRU00023"/>
    </source>
</evidence>
<sequence length="623" mass="68038">MPPSSHANPSRPSRPTARETPADPVPEEQWNIHKETIQDLYIDQKKRLQDVRDTMERDHRFKASKAQYLKQLRHWGISKNTRRDHHAPPVEDEPGDKRQCTRAAADTDSAPELAAPAVNMNISDFNPVVVSAGNGEPQPNVFPSNFDNMTQGGYVPTTGNGYSGSQSQMAMADPQTLPQEYFDDTSLFQPGHWMDQGGNIPLGASSAPGFNLSNAHYASGPMNIITEGNVQSSQHAHPTPGGGVSSCPVSNKLRQPIHQAAQAGNLRSVKFLLKVAPECAQIKGEGDVTPLWIAAQGGYLNIVELLLSYQVDVQVPIADSLRTPIHQAAQEGHFDVVKRLLEAGADHDPRDKNGISPLWSAAQQGYSRIVKLLLDKGASTETASKDGERRPIHQAAQNGHVEVVRVLLEAKAESNPEEQSFNNETPSPFLLAAQNGNVSIGFLLIKRGANKEFAMGSSKRQPIHQATQSGHADFVRLLIDQKVNVDSREEKGWTPLMIAAQEGYLEIVKDLLGAHVNVNAEEKDGATALWIASQQGHIDVVRKLYESGAKIISVNDSKRRPIHQAAQNGHLDMVKYLVNECGEDVNAEDSQKATPLVLASQGEDDKGVEMMEFLHEKGARAII</sequence>